<evidence type="ECO:0000313" key="2">
    <source>
        <dbReference type="Proteomes" id="UP001054837"/>
    </source>
</evidence>
<proteinExistence type="predicted"/>
<accession>A0AAV4PK90</accession>
<dbReference type="Proteomes" id="UP001054837">
    <property type="component" value="Unassembled WGS sequence"/>
</dbReference>
<reference evidence="1 2" key="1">
    <citation type="submission" date="2021-06" db="EMBL/GenBank/DDBJ databases">
        <title>Caerostris darwini draft genome.</title>
        <authorList>
            <person name="Kono N."/>
            <person name="Arakawa K."/>
        </authorList>
    </citation>
    <scope>NUCLEOTIDE SEQUENCE [LARGE SCALE GENOMIC DNA]</scope>
</reference>
<comment type="caution">
    <text evidence="1">The sequence shown here is derived from an EMBL/GenBank/DDBJ whole genome shotgun (WGS) entry which is preliminary data.</text>
</comment>
<keyword evidence="2" id="KW-1185">Reference proteome</keyword>
<name>A0AAV4PK90_9ARAC</name>
<gene>
    <name evidence="1" type="ORF">CDAR_592241</name>
</gene>
<dbReference type="EMBL" id="BPLQ01002901">
    <property type="protein sequence ID" value="GIX96380.1"/>
    <property type="molecule type" value="Genomic_DNA"/>
</dbReference>
<dbReference type="AlphaFoldDB" id="A0AAV4PK90"/>
<sequence>MEPDKGSPERTCKIAGSLSGDAWEIQVKPRQTERLRSLSLNEELRLTQGRFFQCYRSSHRSLFVYAVQL</sequence>
<evidence type="ECO:0000313" key="1">
    <source>
        <dbReference type="EMBL" id="GIX96380.1"/>
    </source>
</evidence>
<organism evidence="1 2">
    <name type="scientific">Caerostris darwini</name>
    <dbReference type="NCBI Taxonomy" id="1538125"/>
    <lineage>
        <taxon>Eukaryota</taxon>
        <taxon>Metazoa</taxon>
        <taxon>Ecdysozoa</taxon>
        <taxon>Arthropoda</taxon>
        <taxon>Chelicerata</taxon>
        <taxon>Arachnida</taxon>
        <taxon>Araneae</taxon>
        <taxon>Araneomorphae</taxon>
        <taxon>Entelegynae</taxon>
        <taxon>Araneoidea</taxon>
        <taxon>Araneidae</taxon>
        <taxon>Caerostris</taxon>
    </lineage>
</organism>
<protein>
    <submittedName>
        <fullName evidence="1">Uncharacterized protein</fullName>
    </submittedName>
</protein>